<keyword evidence="2" id="KW-0418">Kinase</keyword>
<keyword evidence="2" id="KW-0808">Transferase</keyword>
<gene>
    <name evidence="2" type="ORF">C2R22_20130</name>
</gene>
<organism evidence="2 3">
    <name type="scientific">Salinigranum rubrum</name>
    <dbReference type="NCBI Taxonomy" id="755307"/>
    <lineage>
        <taxon>Archaea</taxon>
        <taxon>Methanobacteriati</taxon>
        <taxon>Methanobacteriota</taxon>
        <taxon>Stenosarchaea group</taxon>
        <taxon>Halobacteria</taxon>
        <taxon>Halobacteriales</taxon>
        <taxon>Haloferacaceae</taxon>
        <taxon>Salinigranum</taxon>
    </lineage>
</organism>
<dbReference type="PANTHER" id="PTHR31303:SF1">
    <property type="entry name" value="CTP-DEPENDENT DIACYLGLYCEROL KINASE 1"/>
    <property type="match status" value="1"/>
</dbReference>
<feature type="transmembrane region" description="Helical" evidence="1">
    <location>
        <begin position="20"/>
        <end position="44"/>
    </location>
</feature>
<keyword evidence="1" id="KW-0472">Membrane</keyword>
<feature type="transmembrane region" description="Helical" evidence="1">
    <location>
        <begin position="179"/>
        <end position="196"/>
    </location>
</feature>
<name>A0A2I8VP23_9EURY</name>
<keyword evidence="1" id="KW-1133">Transmembrane helix</keyword>
<evidence type="ECO:0000313" key="2">
    <source>
        <dbReference type="EMBL" id="AUV83668.1"/>
    </source>
</evidence>
<feature type="transmembrane region" description="Helical" evidence="1">
    <location>
        <begin position="122"/>
        <end position="140"/>
    </location>
</feature>
<dbReference type="GO" id="GO:0004143">
    <property type="term" value="F:ATP-dependent diacylglycerol kinase activity"/>
    <property type="evidence" value="ECO:0007669"/>
    <property type="project" value="InterPro"/>
</dbReference>
<dbReference type="Proteomes" id="UP000236584">
    <property type="component" value="Chromosome"/>
</dbReference>
<feature type="transmembrane region" description="Helical" evidence="1">
    <location>
        <begin position="75"/>
        <end position="101"/>
    </location>
</feature>
<reference evidence="2 3" key="1">
    <citation type="submission" date="2018-01" db="EMBL/GenBank/DDBJ databases">
        <title>Complete genome sequence of Salinigranum rubrum GX10T, an extremely halophilic archaeon isolated from a marine solar saltern.</title>
        <authorList>
            <person name="Han S."/>
        </authorList>
    </citation>
    <scope>NUCLEOTIDE SEQUENCE [LARGE SCALE GENOMIC DNA]</scope>
    <source>
        <strain evidence="2 3">GX10</strain>
    </source>
</reference>
<dbReference type="InterPro" id="IPR037997">
    <property type="entry name" value="Dgk1-like"/>
</dbReference>
<dbReference type="OrthoDB" id="213078at2157"/>
<evidence type="ECO:0000313" key="3">
    <source>
        <dbReference type="Proteomes" id="UP000236584"/>
    </source>
</evidence>
<keyword evidence="1" id="KW-0812">Transmembrane</keyword>
<dbReference type="EMBL" id="CP026309">
    <property type="protein sequence ID" value="AUV83668.1"/>
    <property type="molecule type" value="Genomic_DNA"/>
</dbReference>
<accession>A0A2I8VP23</accession>
<dbReference type="RefSeq" id="WP_103427357.1">
    <property type="nucleotide sequence ID" value="NZ_CP026309.1"/>
</dbReference>
<keyword evidence="3" id="KW-1185">Reference proteome</keyword>
<sequence>MSELQRRLVHASGSLVPLGYLAGLVPWSLVRGLVVVSALVATVLEVLRLGVGLDWAIYDRLTRDYEQDNPAGYALYTYSMAGVALVFSPPVAVAGMLMLAIGDPISGLMGSRDVGETKRATTLLVMFGVCLLLAVGTFAAEGLGVDASALLAGAVGAAGATLADGIKPVVAGYVVDDNLSIPPTACVGMWLVLSVLR</sequence>
<dbReference type="GeneID" id="35594452"/>
<protein>
    <submittedName>
        <fullName evidence="2">Dolichol kinase</fullName>
    </submittedName>
</protein>
<evidence type="ECO:0000256" key="1">
    <source>
        <dbReference type="SAM" id="Phobius"/>
    </source>
</evidence>
<dbReference type="PANTHER" id="PTHR31303">
    <property type="entry name" value="CTP-DEPENDENT DIACYLGLYCEROL KINASE 1"/>
    <property type="match status" value="1"/>
</dbReference>
<dbReference type="KEGG" id="srub:C2R22_20130"/>
<dbReference type="AlphaFoldDB" id="A0A2I8VP23"/>
<proteinExistence type="predicted"/>